<keyword evidence="3" id="KW-0808">Transferase</keyword>
<evidence type="ECO:0000256" key="1">
    <source>
        <dbReference type="ARBA" id="ARBA00009199"/>
    </source>
</evidence>
<evidence type="ECO:0000313" key="4">
    <source>
        <dbReference type="Proteomes" id="UP000326202"/>
    </source>
</evidence>
<name>A0A5J6MIB6_9PROT</name>
<dbReference type="InterPro" id="IPR023631">
    <property type="entry name" value="Amidase_dom"/>
</dbReference>
<dbReference type="InterPro" id="IPR036928">
    <property type="entry name" value="AS_sf"/>
</dbReference>
<dbReference type="PANTHER" id="PTHR11895:SF7">
    <property type="entry name" value="GLUTAMYL-TRNA(GLN) AMIDOTRANSFERASE SUBUNIT A, MITOCHONDRIAL"/>
    <property type="match status" value="1"/>
</dbReference>
<dbReference type="AlphaFoldDB" id="A0A5J6MIB6"/>
<feature type="domain" description="Amidase" evidence="2">
    <location>
        <begin position="28"/>
        <end position="446"/>
    </location>
</feature>
<keyword evidence="4" id="KW-1185">Reference proteome</keyword>
<proteinExistence type="inferred from homology"/>
<reference evidence="3 4" key="1">
    <citation type="submission" date="2019-08" db="EMBL/GenBank/DDBJ databases">
        <title>Hyperibacter terrae gen. nov., sp. nov. and Hyperibacter viscosus sp. nov., two new members in the family Rhodospirillaceae isolated from the rhizosphere of Hypericum perforatum.</title>
        <authorList>
            <person name="Noviana Z."/>
        </authorList>
    </citation>
    <scope>NUCLEOTIDE SEQUENCE [LARGE SCALE GENOMIC DNA]</scope>
    <source>
        <strain evidence="3 4">R5913</strain>
    </source>
</reference>
<comment type="similarity">
    <text evidence="1">Belongs to the amidase family.</text>
</comment>
<dbReference type="SUPFAM" id="SSF75304">
    <property type="entry name" value="Amidase signature (AS) enzymes"/>
    <property type="match status" value="1"/>
</dbReference>
<dbReference type="Pfam" id="PF01425">
    <property type="entry name" value="Amidase"/>
    <property type="match status" value="1"/>
</dbReference>
<dbReference type="KEGG" id="htq:FRZ44_25680"/>
<dbReference type="PANTHER" id="PTHR11895">
    <property type="entry name" value="TRANSAMIDASE"/>
    <property type="match status" value="1"/>
</dbReference>
<dbReference type="InterPro" id="IPR000120">
    <property type="entry name" value="Amidase"/>
</dbReference>
<protein>
    <submittedName>
        <fullName evidence="3">Glutamyl-tRNA(Gln) amidotransferase subunit A</fullName>
    </submittedName>
</protein>
<dbReference type="Gene3D" id="3.90.1300.10">
    <property type="entry name" value="Amidase signature (AS) domain"/>
    <property type="match status" value="1"/>
</dbReference>
<evidence type="ECO:0000313" key="3">
    <source>
        <dbReference type="EMBL" id="QEX17272.1"/>
    </source>
</evidence>
<gene>
    <name evidence="3" type="primary">gatA</name>
    <name evidence="3" type="ORF">FRZ44_25680</name>
</gene>
<dbReference type="Proteomes" id="UP000326202">
    <property type="component" value="Chromosome"/>
</dbReference>
<sequence>MPAPCLTESAARLAASAREGTASVTGMIDRLLDRIDRLNDKTKAYISVDGEGARDAARRCERREIAGPLAGVPYAAKDLFETRRLPTTGGSRVLEGWQSDRDAAAIERLNAAGAILIGKANLHEFAHGTTGENARFGTPPNPWGPGRMAGGSSSGSAVAVAQGLACFALGSDTGGSTRVPAALCGLVGLKPTYGRVSRDGMIPYCWSLDHVGLIAGCVGDAALVLQSLAGHDPRDSGSAEWVVPDYAKALTRGVKGLRIGVPERHFFEHADPEILAATRRCLARLAERGATLLPVTLPDLAQARTVSLLLQMPEVLSYHRRYLPEKMALYGEDVRSGLAFAQFILAEHYVRAQRMLEKYLRETEAALAGVDAIVTPTCPIVAPRLGTVAVATDGLEEPVGNALTRFTSFFNMTGAPAMSVPSGLHSTGLPMGVQIVGRPFDEETVLAIGQAVEDRQGLLLDPAAGCCDGAAI</sequence>
<accession>A0A5J6MIB6</accession>
<organism evidence="3 4">
    <name type="scientific">Hypericibacter terrae</name>
    <dbReference type="NCBI Taxonomy" id="2602015"/>
    <lineage>
        <taxon>Bacteria</taxon>
        <taxon>Pseudomonadati</taxon>
        <taxon>Pseudomonadota</taxon>
        <taxon>Alphaproteobacteria</taxon>
        <taxon>Rhodospirillales</taxon>
        <taxon>Dongiaceae</taxon>
        <taxon>Hypericibacter</taxon>
    </lineage>
</organism>
<evidence type="ECO:0000259" key="2">
    <source>
        <dbReference type="Pfam" id="PF01425"/>
    </source>
</evidence>
<dbReference type="OrthoDB" id="9811471at2"/>
<dbReference type="EMBL" id="CP042906">
    <property type="protein sequence ID" value="QEX17272.1"/>
    <property type="molecule type" value="Genomic_DNA"/>
</dbReference>
<dbReference type="GO" id="GO:0016740">
    <property type="term" value="F:transferase activity"/>
    <property type="evidence" value="ECO:0007669"/>
    <property type="project" value="UniProtKB-KW"/>
</dbReference>
<dbReference type="RefSeq" id="WP_151177544.1">
    <property type="nucleotide sequence ID" value="NZ_CP042906.1"/>
</dbReference>